<evidence type="ECO:0000313" key="1">
    <source>
        <dbReference type="EMBL" id="MBP2022803.1"/>
    </source>
</evidence>
<reference evidence="1 2" key="1">
    <citation type="submission" date="2021-03" db="EMBL/GenBank/DDBJ databases">
        <title>Genomic Encyclopedia of Type Strains, Phase IV (KMG-IV): sequencing the most valuable type-strain genomes for metagenomic binning, comparative biology and taxonomic classification.</title>
        <authorList>
            <person name="Goeker M."/>
        </authorList>
    </citation>
    <scope>NUCLEOTIDE SEQUENCE [LARGE SCALE GENOMIC DNA]</scope>
    <source>
        <strain evidence="1 2">DSM 28650</strain>
    </source>
</reference>
<feature type="non-terminal residue" evidence="1">
    <location>
        <position position="1"/>
    </location>
</feature>
<protein>
    <submittedName>
        <fullName evidence="1">Uncharacterized protein</fullName>
    </submittedName>
</protein>
<organism evidence="1 2">
    <name type="scientific">Clostridium punense</name>
    <dbReference type="NCBI Taxonomy" id="1054297"/>
    <lineage>
        <taxon>Bacteria</taxon>
        <taxon>Bacillati</taxon>
        <taxon>Bacillota</taxon>
        <taxon>Clostridia</taxon>
        <taxon>Eubacteriales</taxon>
        <taxon>Clostridiaceae</taxon>
        <taxon>Clostridium</taxon>
    </lineage>
</organism>
<gene>
    <name evidence="1" type="ORF">J2Z44_002626</name>
</gene>
<comment type="caution">
    <text evidence="1">The sequence shown here is derived from an EMBL/GenBank/DDBJ whole genome shotgun (WGS) entry which is preliminary data.</text>
</comment>
<sequence>GLYKNHRQIELKNIQKINCLIGKLSYSEYELKLE</sequence>
<keyword evidence="2" id="KW-1185">Reference proteome</keyword>
<name>A0ABS4K4V7_9CLOT</name>
<dbReference type="Proteomes" id="UP001519308">
    <property type="component" value="Unassembled WGS sequence"/>
</dbReference>
<dbReference type="EMBL" id="JAGGLL010000019">
    <property type="protein sequence ID" value="MBP2022803.1"/>
    <property type="molecule type" value="Genomic_DNA"/>
</dbReference>
<evidence type="ECO:0000313" key="2">
    <source>
        <dbReference type="Proteomes" id="UP001519308"/>
    </source>
</evidence>
<accession>A0ABS4K4V7</accession>
<proteinExistence type="predicted"/>